<gene>
    <name evidence="1" type="ORF">I6I10_06040</name>
</gene>
<organism evidence="1 2">
    <name type="scientific">Corynebacterium glucuronolyticum</name>
    <dbReference type="NCBI Taxonomy" id="39791"/>
    <lineage>
        <taxon>Bacteria</taxon>
        <taxon>Bacillati</taxon>
        <taxon>Actinomycetota</taxon>
        <taxon>Actinomycetes</taxon>
        <taxon>Mycobacteriales</taxon>
        <taxon>Corynebacteriaceae</taxon>
        <taxon>Corynebacterium</taxon>
    </lineage>
</organism>
<dbReference type="AlphaFoldDB" id="A0A7T4EHF5"/>
<dbReference type="OrthoDB" id="9806027at2"/>
<name>A0A7T4EHF5_9CORY</name>
<dbReference type="InterPro" id="IPR036412">
    <property type="entry name" value="HAD-like_sf"/>
</dbReference>
<dbReference type="GO" id="GO:0005829">
    <property type="term" value="C:cytosol"/>
    <property type="evidence" value="ECO:0007669"/>
    <property type="project" value="TreeGrafter"/>
</dbReference>
<sequence length="259" mass="28571">MGAMKIAAFDFDGTIFFDGRIPDTIGEAIHRWQEAGHLAVAATGRSLTAAEYVLRGYDIRFDYSVLYTGAVVTDRAGAVLHETYLDTPTVQRVVAELSTQEGIAVYGTRLGKLDALFSDRCAKDAVSAIQLEYEEMDPSEIPQHHFIGLPIRVPGNDTLQKRLVAWIQDTVPVECVTNQDFIDIIPTGCTKGAGLAWLAGHLGVPRHEVELYTFGDSFNDLSMHAVADESFSFTWSPQEVQEKTTHVVTGVEKPLEQLR</sequence>
<evidence type="ECO:0000313" key="1">
    <source>
        <dbReference type="EMBL" id="QQB47443.1"/>
    </source>
</evidence>
<protein>
    <submittedName>
        <fullName evidence="1">HAD family phosphatase</fullName>
    </submittedName>
</protein>
<dbReference type="InterPro" id="IPR023214">
    <property type="entry name" value="HAD_sf"/>
</dbReference>
<evidence type="ECO:0000313" key="2">
    <source>
        <dbReference type="Proteomes" id="UP000596145"/>
    </source>
</evidence>
<dbReference type="Proteomes" id="UP000596145">
    <property type="component" value="Chromosome"/>
</dbReference>
<dbReference type="Gene3D" id="3.40.50.1000">
    <property type="entry name" value="HAD superfamily/HAD-like"/>
    <property type="match status" value="1"/>
</dbReference>
<dbReference type="Gene3D" id="3.30.1240.10">
    <property type="match status" value="1"/>
</dbReference>
<dbReference type="PANTHER" id="PTHR10000:SF8">
    <property type="entry name" value="HAD SUPERFAMILY HYDROLASE-LIKE, TYPE 3"/>
    <property type="match status" value="1"/>
</dbReference>
<dbReference type="GO" id="GO:0000287">
    <property type="term" value="F:magnesium ion binding"/>
    <property type="evidence" value="ECO:0007669"/>
    <property type="project" value="TreeGrafter"/>
</dbReference>
<dbReference type="Pfam" id="PF08282">
    <property type="entry name" value="Hydrolase_3"/>
    <property type="match status" value="1"/>
</dbReference>
<proteinExistence type="predicted"/>
<dbReference type="SUPFAM" id="SSF56784">
    <property type="entry name" value="HAD-like"/>
    <property type="match status" value="1"/>
</dbReference>
<dbReference type="EMBL" id="CP066007">
    <property type="protein sequence ID" value="QQB47443.1"/>
    <property type="molecule type" value="Genomic_DNA"/>
</dbReference>
<dbReference type="InterPro" id="IPR006379">
    <property type="entry name" value="HAD-SF_hydro_IIB"/>
</dbReference>
<dbReference type="NCBIfam" id="TIGR01484">
    <property type="entry name" value="HAD-SF-IIB"/>
    <property type="match status" value="1"/>
</dbReference>
<accession>A0A7T4EHF5</accession>
<reference evidence="1 2" key="1">
    <citation type="submission" date="2020-12" db="EMBL/GenBank/DDBJ databases">
        <title>FDA dAtabase for Regulatory Grade micrObial Sequences (FDA-ARGOS): Supporting development and validation of Infectious Disease Dx tests.</title>
        <authorList>
            <person name="Sproer C."/>
            <person name="Gronow S."/>
            <person name="Severitt S."/>
            <person name="Schroder I."/>
            <person name="Tallon L."/>
            <person name="Sadzewicz L."/>
            <person name="Zhao X."/>
            <person name="Boylan J."/>
            <person name="Ott S."/>
            <person name="Bowen H."/>
            <person name="Vavikolanu K."/>
            <person name="Mehta A."/>
            <person name="Aluvathingal J."/>
            <person name="Nadendla S."/>
            <person name="Lowell S."/>
            <person name="Myers T."/>
            <person name="Yan Y."/>
            <person name="Sichtig H."/>
        </authorList>
    </citation>
    <scope>NUCLEOTIDE SEQUENCE [LARGE SCALE GENOMIC DNA]</scope>
    <source>
        <strain evidence="1 2">FDAARGOS_1053</strain>
    </source>
</reference>
<dbReference type="GO" id="GO:0016791">
    <property type="term" value="F:phosphatase activity"/>
    <property type="evidence" value="ECO:0007669"/>
    <property type="project" value="TreeGrafter"/>
</dbReference>
<dbReference type="PANTHER" id="PTHR10000">
    <property type="entry name" value="PHOSPHOSERINE PHOSPHATASE"/>
    <property type="match status" value="1"/>
</dbReference>